<feature type="transmembrane region" description="Helical" evidence="1">
    <location>
        <begin position="30"/>
        <end position="52"/>
    </location>
</feature>
<organism evidence="2 3">
    <name type="scientific">Devosia insulae DS-56</name>
    <dbReference type="NCBI Taxonomy" id="1116389"/>
    <lineage>
        <taxon>Bacteria</taxon>
        <taxon>Pseudomonadati</taxon>
        <taxon>Pseudomonadota</taxon>
        <taxon>Alphaproteobacteria</taxon>
        <taxon>Hyphomicrobiales</taxon>
        <taxon>Devosiaceae</taxon>
        <taxon>Devosia</taxon>
    </lineage>
</organism>
<keyword evidence="1" id="KW-0812">Transmembrane</keyword>
<proteinExistence type="predicted"/>
<dbReference type="EMBL" id="LAJE02000362">
    <property type="protein sequence ID" value="OEO28688.1"/>
    <property type="molecule type" value="Genomic_DNA"/>
</dbReference>
<evidence type="ECO:0000256" key="1">
    <source>
        <dbReference type="SAM" id="Phobius"/>
    </source>
</evidence>
<dbReference type="RefSeq" id="WP_069911990.1">
    <property type="nucleotide sequence ID" value="NZ_LAJE02000362.1"/>
</dbReference>
<keyword evidence="1" id="KW-0472">Membrane</keyword>
<dbReference type="Proteomes" id="UP000095463">
    <property type="component" value="Unassembled WGS sequence"/>
</dbReference>
<accession>A0A1E5XJC3</accession>
<dbReference type="AlphaFoldDB" id="A0A1E5XJC3"/>
<protein>
    <recommendedName>
        <fullName evidence="4">Yip1 domain-containing protein</fullName>
    </recommendedName>
</protein>
<feature type="transmembrane region" description="Helical" evidence="1">
    <location>
        <begin position="64"/>
        <end position="87"/>
    </location>
</feature>
<keyword evidence="3" id="KW-1185">Reference proteome</keyword>
<sequence length="179" mass="18593">MNAFGELWRAIVGWLDLLTARPGAAEKFNLTGLGLVNATGCFFAVVLALILIESSLSGFPGWATVVLSLVANALQLGVVWVVILVTARVFRKPAVAMAVPATYAMAFVLGASLPLAYLGGSNILTATLGVIGFMLFRVAREVGKLRLGISVAFAILSIAALVAVRVGLYMLTSGLNGVG</sequence>
<comment type="caution">
    <text evidence="2">The sequence shown here is derived from an EMBL/GenBank/DDBJ whole genome shotgun (WGS) entry which is preliminary data.</text>
</comment>
<evidence type="ECO:0008006" key="4">
    <source>
        <dbReference type="Google" id="ProtNLM"/>
    </source>
</evidence>
<feature type="transmembrane region" description="Helical" evidence="1">
    <location>
        <begin position="123"/>
        <end position="139"/>
    </location>
</feature>
<name>A0A1E5XJC3_9HYPH</name>
<feature type="transmembrane region" description="Helical" evidence="1">
    <location>
        <begin position="151"/>
        <end position="171"/>
    </location>
</feature>
<gene>
    <name evidence="2" type="ORF">VW23_003420</name>
</gene>
<feature type="transmembrane region" description="Helical" evidence="1">
    <location>
        <begin position="94"/>
        <end position="117"/>
    </location>
</feature>
<reference evidence="2 3" key="1">
    <citation type="journal article" date="2015" name="Genome Announc.">
        <title>Genome Assemblies of Three Soil-Associated Devosia species: D. insulae, D. limi, and D. soli.</title>
        <authorList>
            <person name="Hassan Y.I."/>
            <person name="Lepp D."/>
            <person name="Zhou T."/>
        </authorList>
    </citation>
    <scope>NUCLEOTIDE SEQUENCE [LARGE SCALE GENOMIC DNA]</scope>
    <source>
        <strain evidence="2 3">DS-56</strain>
    </source>
</reference>
<evidence type="ECO:0000313" key="3">
    <source>
        <dbReference type="Proteomes" id="UP000095463"/>
    </source>
</evidence>
<evidence type="ECO:0000313" key="2">
    <source>
        <dbReference type="EMBL" id="OEO28688.1"/>
    </source>
</evidence>
<keyword evidence="1" id="KW-1133">Transmembrane helix</keyword>
<dbReference type="OrthoDB" id="7947713at2"/>